<feature type="domain" description="Recombinase" evidence="5">
    <location>
        <begin position="205"/>
        <end position="341"/>
    </location>
</feature>
<dbReference type="RefSeq" id="WP_369147024.1">
    <property type="nucleotide sequence ID" value="NZ_CP163444.1"/>
</dbReference>
<dbReference type="Gene3D" id="3.40.50.1390">
    <property type="entry name" value="Resolvase, N-terminal catalytic domain"/>
    <property type="match status" value="1"/>
</dbReference>
<dbReference type="PROSITE" id="PS51737">
    <property type="entry name" value="RECOMBINASE_DNA_BIND"/>
    <property type="match status" value="1"/>
</dbReference>
<dbReference type="InterPro" id="IPR011109">
    <property type="entry name" value="DNA_bind_recombinase_dom"/>
</dbReference>
<organism evidence="6">
    <name type="scientific">Streptomyces sp. R44</name>
    <dbReference type="NCBI Taxonomy" id="3238633"/>
    <lineage>
        <taxon>Bacteria</taxon>
        <taxon>Bacillati</taxon>
        <taxon>Actinomycetota</taxon>
        <taxon>Actinomycetes</taxon>
        <taxon>Kitasatosporales</taxon>
        <taxon>Streptomycetaceae</taxon>
        <taxon>Streptomyces</taxon>
    </lineage>
</organism>
<feature type="domain" description="Resolvase/invertase-type recombinase catalytic" evidence="4">
    <location>
        <begin position="15"/>
        <end position="170"/>
    </location>
</feature>
<evidence type="ECO:0000259" key="5">
    <source>
        <dbReference type="PROSITE" id="PS51737"/>
    </source>
</evidence>
<evidence type="ECO:0000259" key="4">
    <source>
        <dbReference type="PROSITE" id="PS51736"/>
    </source>
</evidence>
<dbReference type="InterPro" id="IPR038109">
    <property type="entry name" value="DNA_bind_recomb_sf"/>
</dbReference>
<dbReference type="CDD" id="cd00338">
    <property type="entry name" value="Ser_Recombinase"/>
    <property type="match status" value="1"/>
</dbReference>
<dbReference type="GO" id="GO:0000150">
    <property type="term" value="F:DNA strand exchange activity"/>
    <property type="evidence" value="ECO:0007669"/>
    <property type="project" value="InterPro"/>
</dbReference>
<proteinExistence type="predicted"/>
<dbReference type="Pfam" id="PF00239">
    <property type="entry name" value="Resolvase"/>
    <property type="match status" value="1"/>
</dbReference>
<evidence type="ECO:0000256" key="2">
    <source>
        <dbReference type="ARBA" id="ARBA00023172"/>
    </source>
</evidence>
<evidence type="ECO:0000256" key="1">
    <source>
        <dbReference type="ARBA" id="ARBA00023125"/>
    </source>
</evidence>
<dbReference type="GO" id="GO:0003677">
    <property type="term" value="F:DNA binding"/>
    <property type="evidence" value="ECO:0007669"/>
    <property type="project" value="UniProtKB-KW"/>
</dbReference>
<evidence type="ECO:0000256" key="3">
    <source>
        <dbReference type="SAM" id="MobiDB-lite"/>
    </source>
</evidence>
<dbReference type="InterPro" id="IPR036162">
    <property type="entry name" value="Resolvase-like_N_sf"/>
</dbReference>
<keyword evidence="1" id="KW-0238">DNA-binding</keyword>
<dbReference type="Pfam" id="PF07508">
    <property type="entry name" value="Recombinase"/>
    <property type="match status" value="1"/>
</dbReference>
<gene>
    <name evidence="6" type="ORF">AB5J54_30045</name>
</gene>
<dbReference type="InterPro" id="IPR050639">
    <property type="entry name" value="SSR_resolvase"/>
</dbReference>
<dbReference type="InterPro" id="IPR006119">
    <property type="entry name" value="Resolv_N"/>
</dbReference>
<name>A0AB39T2C6_9ACTN</name>
<dbReference type="EMBL" id="CP163444">
    <property type="protein sequence ID" value="XDQ74502.1"/>
    <property type="molecule type" value="Genomic_DNA"/>
</dbReference>
<keyword evidence="2" id="KW-0233">DNA recombination</keyword>
<evidence type="ECO:0000313" key="6">
    <source>
        <dbReference type="EMBL" id="XDQ74502.1"/>
    </source>
</evidence>
<protein>
    <submittedName>
        <fullName evidence="6">Recombinase family protein</fullName>
    </submittedName>
</protein>
<feature type="region of interest" description="Disordered" evidence="3">
    <location>
        <begin position="19"/>
        <end position="38"/>
    </location>
</feature>
<dbReference type="PANTHER" id="PTHR30461:SF2">
    <property type="entry name" value="SERINE RECOMBINASE PINE-RELATED"/>
    <property type="match status" value="1"/>
</dbReference>
<sequence length="586" mass="64961">MELVTLGTGAEDMIRAVTYERQSHKSETDSQASPKMQRDKSIAYIRSQDNWTHIDTDYSDVGLSGYDPNVIRPGFERLMEDAKAKKFDVVVIYMLSRLTRQGAAEALKIQQELAKHGVALVSTQEPFINTSDDNPFGVAFFALIAGLAHQESKNKSKFIRDAFAQLKARGSHSSGPVPFGFTADTTQVDGLTIRTLSPGERSTEPIGPQSTPADAVEYILTTAEDGMNPSAIASKLTTKRVRTPLESLDEDKATALRKAAQKRRKSGTGDTADCEWSATVVTRILRDPRIAGFAIGPVDPKTKRRQILRDENGEPVRPHEGFREPAAWYKIQAQLDGRAPATRRDRTGERTFLGSWGKLRCAQCDAGMTVSNTDSSYVCNLRRAVGDVPRHKLRTPQLDTDQIVAERVWARLSALDPSDPDDIDLLTVASARFARQGADPEAAEELAEQEAQLAHVQQSIKELAEDRESYKGPTARRAFADTMSKYADHEERCVARIAELSAASVVSTRLPLDEWTEHNDGNPFAPDGIWSRWDVDERRAFLDIFVDHITVAPVTTKRGTTQERTDARLEIVWAKPVEEPEEVTGS</sequence>
<dbReference type="PANTHER" id="PTHR30461">
    <property type="entry name" value="DNA-INVERTASE FROM LAMBDOID PROPHAGE"/>
    <property type="match status" value="1"/>
</dbReference>
<dbReference type="SUPFAM" id="SSF53041">
    <property type="entry name" value="Resolvase-like"/>
    <property type="match status" value="1"/>
</dbReference>
<dbReference type="SMART" id="SM00857">
    <property type="entry name" value="Resolvase"/>
    <property type="match status" value="1"/>
</dbReference>
<accession>A0AB39T2C6</accession>
<reference evidence="6" key="1">
    <citation type="submission" date="2024-07" db="EMBL/GenBank/DDBJ databases">
        <authorList>
            <person name="Yu S.T."/>
        </authorList>
    </citation>
    <scope>NUCLEOTIDE SEQUENCE</scope>
    <source>
        <strain evidence="6">R44</strain>
    </source>
</reference>
<dbReference type="Gene3D" id="3.90.1750.20">
    <property type="entry name" value="Putative Large Serine Recombinase, Chain B, Domain 2"/>
    <property type="match status" value="1"/>
</dbReference>
<dbReference type="PROSITE" id="PS51736">
    <property type="entry name" value="RECOMBINASES_3"/>
    <property type="match status" value="1"/>
</dbReference>
<dbReference type="AlphaFoldDB" id="A0AB39T2C6"/>